<evidence type="ECO:0000313" key="2">
    <source>
        <dbReference type="EMBL" id="PXW88483.1"/>
    </source>
</evidence>
<protein>
    <submittedName>
        <fullName evidence="2">tRNA1(Val) A37 N6-methylase TrmN6</fullName>
    </submittedName>
</protein>
<dbReference type="InterPro" id="IPR007848">
    <property type="entry name" value="Small_mtfrase_dom"/>
</dbReference>
<accession>A0A2V3W2B7</accession>
<dbReference type="AlphaFoldDB" id="A0A2V3W2B7"/>
<evidence type="ECO:0000313" key="3">
    <source>
        <dbReference type="Proteomes" id="UP000247922"/>
    </source>
</evidence>
<dbReference type="CDD" id="cd02440">
    <property type="entry name" value="AdoMet_MTases"/>
    <property type="match status" value="1"/>
</dbReference>
<evidence type="ECO:0000259" key="1">
    <source>
        <dbReference type="Pfam" id="PF05175"/>
    </source>
</evidence>
<dbReference type="EMBL" id="QJJR01000012">
    <property type="protein sequence ID" value="PXW88483.1"/>
    <property type="molecule type" value="Genomic_DNA"/>
</dbReference>
<keyword evidence="2" id="KW-0489">Methyltransferase</keyword>
<proteinExistence type="predicted"/>
<dbReference type="InterPro" id="IPR050210">
    <property type="entry name" value="tRNA_Adenine-N(6)_MTase"/>
</dbReference>
<dbReference type="Pfam" id="PF05175">
    <property type="entry name" value="MTS"/>
    <property type="match status" value="1"/>
</dbReference>
<organism evidence="2 3">
    <name type="scientific">Streptohalobacillus salinus</name>
    <dbReference type="NCBI Taxonomy" id="621096"/>
    <lineage>
        <taxon>Bacteria</taxon>
        <taxon>Bacillati</taxon>
        <taxon>Bacillota</taxon>
        <taxon>Bacilli</taxon>
        <taxon>Bacillales</taxon>
        <taxon>Bacillaceae</taxon>
        <taxon>Streptohalobacillus</taxon>
    </lineage>
</organism>
<dbReference type="Gene3D" id="3.40.50.150">
    <property type="entry name" value="Vaccinia Virus protein VP39"/>
    <property type="match status" value="1"/>
</dbReference>
<name>A0A2V3W2B7_9BACI</name>
<dbReference type="InterPro" id="IPR029063">
    <property type="entry name" value="SAM-dependent_MTases_sf"/>
</dbReference>
<dbReference type="Proteomes" id="UP000247922">
    <property type="component" value="Unassembled WGS sequence"/>
</dbReference>
<comment type="caution">
    <text evidence="2">The sequence shown here is derived from an EMBL/GenBank/DDBJ whole genome shotgun (WGS) entry which is preliminary data.</text>
</comment>
<dbReference type="GO" id="GO:0008168">
    <property type="term" value="F:methyltransferase activity"/>
    <property type="evidence" value="ECO:0007669"/>
    <property type="project" value="UniProtKB-KW"/>
</dbReference>
<gene>
    <name evidence="2" type="ORF">DES38_11251</name>
</gene>
<reference evidence="2 3" key="1">
    <citation type="submission" date="2018-05" db="EMBL/GenBank/DDBJ databases">
        <title>Genomic Encyclopedia of Type Strains, Phase IV (KMG-IV): sequencing the most valuable type-strain genomes for metagenomic binning, comparative biology and taxonomic classification.</title>
        <authorList>
            <person name="Goeker M."/>
        </authorList>
    </citation>
    <scope>NUCLEOTIDE SEQUENCE [LARGE SCALE GENOMIC DNA]</scope>
    <source>
        <strain evidence="2 3">DSM 22440</strain>
    </source>
</reference>
<sequence>MSLQGDERIDYLYTDQSMQIIQSPSVFSYSIDAVLLANFARLPKKRGKILDLCTGNGVVPLLMSKYTPVPIKAVEIQARLIDMAKRSVALNKKEGQIELIHDDLKQMPHRFGNDKFDLVTVNPPYFDTPHVNHHNKNEYLTIARHEVMTNLEEVIETSSRLVKSGGKFVMVHRPNRFVDIIYLLRHYKLEPKRIQFVYPKEGKEANILLIEAVRDGKSDVHLLPPFYVFDEAGEYSKAMKAIVY</sequence>
<keyword evidence="3" id="KW-1185">Reference proteome</keyword>
<dbReference type="PANTHER" id="PTHR47739:SF1">
    <property type="entry name" value="TRNA1(VAL) (ADENINE(37)-N6)-METHYLTRANSFERASE"/>
    <property type="match status" value="1"/>
</dbReference>
<dbReference type="SUPFAM" id="SSF53335">
    <property type="entry name" value="S-adenosyl-L-methionine-dependent methyltransferases"/>
    <property type="match status" value="1"/>
</dbReference>
<dbReference type="GO" id="GO:0032259">
    <property type="term" value="P:methylation"/>
    <property type="evidence" value="ECO:0007669"/>
    <property type="project" value="UniProtKB-KW"/>
</dbReference>
<keyword evidence="2" id="KW-0808">Transferase</keyword>
<dbReference type="PANTHER" id="PTHR47739">
    <property type="entry name" value="TRNA1(VAL) (ADENINE(37)-N6)-METHYLTRANSFERASE"/>
    <property type="match status" value="1"/>
</dbReference>
<feature type="domain" description="Methyltransferase small" evidence="1">
    <location>
        <begin position="18"/>
        <end position="172"/>
    </location>
</feature>